<gene>
    <name evidence="3" type="ORF">PPROV_000117100</name>
</gene>
<evidence type="ECO:0000313" key="3">
    <source>
        <dbReference type="EMBL" id="GHP02414.1"/>
    </source>
</evidence>
<keyword evidence="2" id="KW-0472">Membrane</keyword>
<evidence type="ECO:0000313" key="4">
    <source>
        <dbReference type="Proteomes" id="UP000660262"/>
    </source>
</evidence>
<feature type="transmembrane region" description="Helical" evidence="2">
    <location>
        <begin position="450"/>
        <end position="475"/>
    </location>
</feature>
<keyword evidence="4" id="KW-1185">Reference proteome</keyword>
<dbReference type="Proteomes" id="UP000660262">
    <property type="component" value="Unassembled WGS sequence"/>
</dbReference>
<evidence type="ECO:0000256" key="2">
    <source>
        <dbReference type="SAM" id="Phobius"/>
    </source>
</evidence>
<dbReference type="EMBL" id="BNJQ01000003">
    <property type="protein sequence ID" value="GHP02414.1"/>
    <property type="molecule type" value="Genomic_DNA"/>
</dbReference>
<feature type="transmembrane region" description="Helical" evidence="2">
    <location>
        <begin position="123"/>
        <end position="141"/>
    </location>
</feature>
<feature type="transmembrane region" description="Helical" evidence="2">
    <location>
        <begin position="329"/>
        <end position="352"/>
    </location>
</feature>
<protein>
    <submittedName>
        <fullName evidence="3">Uncharacterized protein</fullName>
    </submittedName>
</protein>
<feature type="transmembrane region" description="Helical" evidence="2">
    <location>
        <begin position="487"/>
        <end position="509"/>
    </location>
</feature>
<feature type="transmembrane region" description="Helical" evidence="2">
    <location>
        <begin position="194"/>
        <end position="216"/>
    </location>
</feature>
<keyword evidence="2" id="KW-1133">Transmembrane helix</keyword>
<dbReference type="InterPro" id="IPR036259">
    <property type="entry name" value="MFS_trans_sf"/>
</dbReference>
<proteinExistence type="predicted"/>
<feature type="compositionally biased region" description="Low complexity" evidence="1">
    <location>
        <begin position="27"/>
        <end position="38"/>
    </location>
</feature>
<keyword evidence="2" id="KW-0812">Transmembrane</keyword>
<dbReference type="AlphaFoldDB" id="A0A830H5U6"/>
<dbReference type="SUPFAM" id="SSF103473">
    <property type="entry name" value="MFS general substrate transporter"/>
    <property type="match status" value="1"/>
</dbReference>
<comment type="caution">
    <text evidence="3">The sequence shown here is derived from an EMBL/GenBank/DDBJ whole genome shotgun (WGS) entry which is preliminary data.</text>
</comment>
<accession>A0A830H5U6</accession>
<dbReference type="OrthoDB" id="10578907at2759"/>
<sequence>MARSTGTGGDDGGGTADTSVVGKESSSRANSLSSSSLGGVTSSCSMALTCSAFLLVSLCTMPFGLMYGYSVLVIPIQSIFTPSEPYALSESHAVWALAGSLLMSGAALYFLAGCIRLHPKATLIISAVAGALGLALQGAAMDLAQDHRMAAIAIYYVGQVAFFGPVCGSTFLLAIFASLAWFSKLCPTLPGLGSGLIGPSLAVETAVLVWMSFGFNNRLGRGDLCEPPCDEGRLDVFFFVAAAIVGGSLLGAAHMWRLPSASEPAAARPNTVSRTPSSLSSEPSRAKARVSLTAIDVARTRTFWSFFTVFFLTLTPGFGLKLMSSPVVYFTYGFSAAGSNAFTCFYLACYGVGRLCTPIMSRGKYERARKIYMAYSLASACLLLVSPATINGLPSRQWPSPLLFCILVATQGFFLGGFKGLMPTSVQGLWCWMDGDRAYKHYDPIPAYDLVLGMTNLALCTAAAVGPVTAWVAYVAPADANAKQYEIWYYAAGALQLVATAILATPGVVRRFEPPPRVNEV</sequence>
<feature type="region of interest" description="Disordered" evidence="1">
    <location>
        <begin position="1"/>
        <end position="38"/>
    </location>
</feature>
<feature type="transmembrane region" description="Helical" evidence="2">
    <location>
        <begin position="236"/>
        <end position="256"/>
    </location>
</feature>
<evidence type="ECO:0000256" key="1">
    <source>
        <dbReference type="SAM" id="MobiDB-lite"/>
    </source>
</evidence>
<name>A0A830H5U6_9CHLO</name>
<feature type="transmembrane region" description="Helical" evidence="2">
    <location>
        <begin position="303"/>
        <end position="323"/>
    </location>
</feature>
<feature type="transmembrane region" description="Helical" evidence="2">
    <location>
        <begin position="372"/>
        <end position="392"/>
    </location>
</feature>
<feature type="transmembrane region" description="Helical" evidence="2">
    <location>
        <begin position="92"/>
        <end position="111"/>
    </location>
</feature>
<organism evidence="3 4">
    <name type="scientific">Pycnococcus provasolii</name>
    <dbReference type="NCBI Taxonomy" id="41880"/>
    <lineage>
        <taxon>Eukaryota</taxon>
        <taxon>Viridiplantae</taxon>
        <taxon>Chlorophyta</taxon>
        <taxon>Pseudoscourfieldiophyceae</taxon>
        <taxon>Pseudoscourfieldiales</taxon>
        <taxon>Pycnococcaceae</taxon>
        <taxon>Pycnococcus</taxon>
    </lineage>
</organism>
<reference evidence="3" key="1">
    <citation type="submission" date="2020-10" db="EMBL/GenBank/DDBJ databases">
        <title>Unveiling of a novel bifunctional photoreceptor, Dualchrome1, isolated from a cosmopolitan green alga.</title>
        <authorList>
            <person name="Suzuki S."/>
            <person name="Kawachi M."/>
        </authorList>
    </citation>
    <scope>NUCLEOTIDE SEQUENCE</scope>
    <source>
        <strain evidence="3">NIES 2893</strain>
    </source>
</reference>
<feature type="compositionally biased region" description="Gly residues" evidence="1">
    <location>
        <begin position="1"/>
        <end position="15"/>
    </location>
</feature>
<feature type="transmembrane region" description="Helical" evidence="2">
    <location>
        <begin position="153"/>
        <end position="182"/>
    </location>
</feature>